<evidence type="ECO:0000256" key="8">
    <source>
        <dbReference type="ARBA" id="ARBA00032993"/>
    </source>
</evidence>
<name>A0A0J8DUU5_BETVV</name>
<dbReference type="PANTHER" id="PTHR12581">
    <property type="entry name" value="HIV-1 REV BINDING PROTEIN 2, 3"/>
    <property type="match status" value="1"/>
</dbReference>
<evidence type="ECO:0000256" key="4">
    <source>
        <dbReference type="ARBA" id="ARBA00022552"/>
    </source>
</evidence>
<dbReference type="Pfam" id="PF17903">
    <property type="entry name" value="KH_KRR1_1st"/>
    <property type="match status" value="1"/>
</dbReference>
<comment type="subcellular location">
    <subcellularLocation>
        <location evidence="1">Nucleus</location>
        <location evidence="1">Nucleolus</location>
    </subcellularLocation>
</comment>
<keyword evidence="12" id="KW-1185">Reference proteome</keyword>
<feature type="non-terminal residue" evidence="11">
    <location>
        <position position="117"/>
    </location>
</feature>
<dbReference type="eggNOG" id="KOG2874">
    <property type="taxonomic scope" value="Eukaryota"/>
</dbReference>
<reference evidence="11 12" key="1">
    <citation type="journal article" date="2014" name="Nature">
        <title>The genome of the recently domesticated crop plant sugar beet (Beta vulgaris).</title>
        <authorList>
            <person name="Dohm J.C."/>
            <person name="Minoche A.E."/>
            <person name="Holtgrawe D."/>
            <person name="Capella-Gutierrez S."/>
            <person name="Zakrzewski F."/>
            <person name="Tafer H."/>
            <person name="Rupp O."/>
            <person name="Sorensen T.R."/>
            <person name="Stracke R."/>
            <person name="Reinhardt R."/>
            <person name="Goesmann A."/>
            <person name="Kraft T."/>
            <person name="Schulz B."/>
            <person name="Stadler P.F."/>
            <person name="Schmidt T."/>
            <person name="Gabaldon T."/>
            <person name="Lehrach H."/>
            <person name="Weisshaar B."/>
            <person name="Himmelbauer H."/>
        </authorList>
    </citation>
    <scope>NUCLEOTIDE SEQUENCE [LARGE SCALE GENOMIC DNA]</scope>
    <source>
        <tissue evidence="11">Taproot</tissue>
    </source>
</reference>
<evidence type="ECO:0000256" key="3">
    <source>
        <dbReference type="ARBA" id="ARBA00022517"/>
    </source>
</evidence>
<evidence type="ECO:0000313" key="12">
    <source>
        <dbReference type="Proteomes" id="UP000035740"/>
    </source>
</evidence>
<dbReference type="InterPro" id="IPR041174">
    <property type="entry name" value="KRR1-like_KH1"/>
</dbReference>
<dbReference type="InterPro" id="IPR024166">
    <property type="entry name" value="rRNA_assembly_KRR1"/>
</dbReference>
<evidence type="ECO:0000256" key="9">
    <source>
        <dbReference type="SAM" id="MobiDB-lite"/>
    </source>
</evidence>
<dbReference type="AlphaFoldDB" id="A0A0J8DUU5"/>
<dbReference type="OrthoDB" id="441223at2759"/>
<dbReference type="EMBL" id="KQ092350">
    <property type="protein sequence ID" value="KMS94590.1"/>
    <property type="molecule type" value="Genomic_DNA"/>
</dbReference>
<organism evidence="11 12">
    <name type="scientific">Beta vulgaris subsp. vulgaris</name>
    <name type="common">Beet</name>
    <dbReference type="NCBI Taxonomy" id="3555"/>
    <lineage>
        <taxon>Eukaryota</taxon>
        <taxon>Viridiplantae</taxon>
        <taxon>Streptophyta</taxon>
        <taxon>Embryophyta</taxon>
        <taxon>Tracheophyta</taxon>
        <taxon>Spermatophyta</taxon>
        <taxon>Magnoliopsida</taxon>
        <taxon>eudicotyledons</taxon>
        <taxon>Gunneridae</taxon>
        <taxon>Pentapetalae</taxon>
        <taxon>Caryophyllales</taxon>
        <taxon>Chenopodiaceae</taxon>
        <taxon>Betoideae</taxon>
        <taxon>Beta</taxon>
    </lineage>
</organism>
<dbReference type="PANTHER" id="PTHR12581:SF0">
    <property type="entry name" value="KRR1 SMALL SUBUNIT PROCESSOME COMPONENT HOMOLOG"/>
    <property type="match status" value="1"/>
</dbReference>
<evidence type="ECO:0000256" key="5">
    <source>
        <dbReference type="ARBA" id="ARBA00022884"/>
    </source>
</evidence>
<dbReference type="GO" id="GO:0003723">
    <property type="term" value="F:RNA binding"/>
    <property type="evidence" value="ECO:0007669"/>
    <property type="project" value="UniProtKB-KW"/>
</dbReference>
<evidence type="ECO:0000259" key="10">
    <source>
        <dbReference type="Pfam" id="PF17903"/>
    </source>
</evidence>
<proteinExistence type="inferred from homology"/>
<gene>
    <name evidence="11" type="ORF">BVRB_019870</name>
</gene>
<keyword evidence="7" id="KW-0687">Ribonucleoprotein</keyword>
<evidence type="ECO:0000256" key="6">
    <source>
        <dbReference type="ARBA" id="ARBA00023242"/>
    </source>
</evidence>
<dbReference type="GO" id="GO:0032040">
    <property type="term" value="C:small-subunit processome"/>
    <property type="evidence" value="ECO:0007669"/>
    <property type="project" value="TreeGrafter"/>
</dbReference>
<protein>
    <recommendedName>
        <fullName evidence="8">KRR-R motif-containing protein 1</fullName>
    </recommendedName>
</protein>
<comment type="similarity">
    <text evidence="2">Belongs to the KRR1 family.</text>
</comment>
<dbReference type="CDD" id="cd22393">
    <property type="entry name" value="KH-I_KRR1_rpt1"/>
    <property type="match status" value="1"/>
</dbReference>
<sequence>MADSTVDEAPRSNNKRFRKEKPWDHDGIDHWKIDPVDDGDNALPAPVVESSFATLFPKYREAYLRQIWPQVVQVLGKYGIKGELDVVQGSMTVLTTRKTWDPYAVIKARDLIKLLAR</sequence>
<dbReference type="Proteomes" id="UP000035740">
    <property type="component" value="Unassembled WGS sequence"/>
</dbReference>
<keyword evidence="6" id="KW-0539">Nucleus</keyword>
<keyword evidence="4" id="KW-0698">rRNA processing</keyword>
<evidence type="ECO:0000256" key="7">
    <source>
        <dbReference type="ARBA" id="ARBA00023274"/>
    </source>
</evidence>
<dbReference type="Gene3D" id="3.30.1370.10">
    <property type="entry name" value="K Homology domain, type 1"/>
    <property type="match status" value="1"/>
</dbReference>
<keyword evidence="5" id="KW-0694">RNA-binding</keyword>
<dbReference type="InterPro" id="IPR048550">
    <property type="entry name" value="KRR1-like_KH1_euk"/>
</dbReference>
<dbReference type="FunFam" id="3.30.1370.10:FF:000014">
    <property type="entry name" value="KRR1 small subunit processome component"/>
    <property type="match status" value="1"/>
</dbReference>
<accession>A0A0J8DUU5</accession>
<evidence type="ECO:0000313" key="11">
    <source>
        <dbReference type="EMBL" id="KMS94590.1"/>
    </source>
</evidence>
<feature type="region of interest" description="Disordered" evidence="9">
    <location>
        <begin position="1"/>
        <end position="23"/>
    </location>
</feature>
<keyword evidence="3" id="KW-0690">Ribosome biogenesis</keyword>
<dbReference type="GO" id="GO:0006364">
    <property type="term" value="P:rRNA processing"/>
    <property type="evidence" value="ECO:0007669"/>
    <property type="project" value="UniProtKB-KW"/>
</dbReference>
<evidence type="ECO:0000256" key="1">
    <source>
        <dbReference type="ARBA" id="ARBA00004604"/>
    </source>
</evidence>
<dbReference type="Gramene" id="KMS94590">
    <property type="protein sequence ID" value="KMS94590"/>
    <property type="gene ID" value="BVRB_019870"/>
</dbReference>
<feature type="domain" description="KRR1 small subunit processome component first KH" evidence="10">
    <location>
        <begin position="50"/>
        <end position="117"/>
    </location>
</feature>
<dbReference type="InterPro" id="IPR036612">
    <property type="entry name" value="KH_dom_type_1_sf"/>
</dbReference>
<evidence type="ECO:0000256" key="2">
    <source>
        <dbReference type="ARBA" id="ARBA00009344"/>
    </source>
</evidence>